<evidence type="ECO:0000313" key="2">
    <source>
        <dbReference type="Proteomes" id="UP000800981"/>
    </source>
</evidence>
<organism evidence="1 2">
    <name type="scientific">Motilibacter deserti</name>
    <dbReference type="NCBI Taxonomy" id="2714956"/>
    <lineage>
        <taxon>Bacteria</taxon>
        <taxon>Bacillati</taxon>
        <taxon>Actinomycetota</taxon>
        <taxon>Actinomycetes</taxon>
        <taxon>Motilibacterales</taxon>
        <taxon>Motilibacteraceae</taxon>
        <taxon>Motilibacter</taxon>
    </lineage>
</organism>
<dbReference type="EMBL" id="JAANNP010000001">
    <property type="protein sequence ID" value="NHC12895.1"/>
    <property type="molecule type" value="Genomic_DNA"/>
</dbReference>
<dbReference type="PANTHER" id="PTHR30292:SF0">
    <property type="entry name" value="5-OXOPROLINASE SUBUNIT A"/>
    <property type="match status" value="1"/>
</dbReference>
<dbReference type="SUPFAM" id="SSF88713">
    <property type="entry name" value="Glycoside hydrolase/deacetylase"/>
    <property type="match status" value="1"/>
</dbReference>
<dbReference type="Proteomes" id="UP000800981">
    <property type="component" value="Unassembled WGS sequence"/>
</dbReference>
<dbReference type="RefSeq" id="WP_166278009.1">
    <property type="nucleotide sequence ID" value="NZ_JAANNP010000001.1"/>
</dbReference>
<evidence type="ECO:0000313" key="1">
    <source>
        <dbReference type="EMBL" id="NHC12895.1"/>
    </source>
</evidence>
<dbReference type="CDD" id="cd10787">
    <property type="entry name" value="LamB_YcsF_like"/>
    <property type="match status" value="1"/>
</dbReference>
<name>A0ABX0GR09_9ACTN</name>
<gene>
    <name evidence="1" type="ORF">G9H71_03780</name>
</gene>
<sequence>MQVDLNCDVGEGFGVWELGADDELLAVVTSANVACGFHAGDPSWMRRTCELAVERGVVIGAQVGFPDLPGFGRRHLEMTEAELADAVLFQIGALDAFARAAGARVAYVKPHGALYHAAARRPDYADGVLHGILRFSAPLAVVAPPGSLLGRAAAQAGLEVALEGFVDRRYTVDGGLAPRSQPDAVLTDLDEVRRQAVRLATEGHIAGEVRTSLATLCVHSDTPGAASVAHEARRALTDAGVEIRPFVRAG</sequence>
<dbReference type="InterPro" id="IPR011330">
    <property type="entry name" value="Glyco_hydro/deAcase_b/a-brl"/>
</dbReference>
<proteinExistence type="predicted"/>
<comment type="caution">
    <text evidence="1">The sequence shown here is derived from an EMBL/GenBank/DDBJ whole genome shotgun (WGS) entry which is preliminary data.</text>
</comment>
<accession>A0ABX0GR09</accession>
<reference evidence="1 2" key="1">
    <citation type="submission" date="2020-03" db="EMBL/GenBank/DDBJ databases">
        <title>Two novel Motilibacter sp.</title>
        <authorList>
            <person name="Liu S."/>
        </authorList>
    </citation>
    <scope>NUCLEOTIDE SEQUENCE [LARGE SCALE GENOMIC DNA]</scope>
    <source>
        <strain evidence="1 2">E257</strain>
    </source>
</reference>
<dbReference type="InterPro" id="IPR005501">
    <property type="entry name" value="LamB/YcsF/PxpA-like"/>
</dbReference>
<dbReference type="Gene3D" id="3.20.20.370">
    <property type="entry name" value="Glycoside hydrolase/deacetylase"/>
    <property type="match status" value="1"/>
</dbReference>
<dbReference type="PANTHER" id="PTHR30292">
    <property type="entry name" value="UNCHARACTERIZED PROTEIN YBGL-RELATED"/>
    <property type="match status" value="1"/>
</dbReference>
<dbReference type="Pfam" id="PF03746">
    <property type="entry name" value="LamB_YcsF"/>
    <property type="match status" value="1"/>
</dbReference>
<protein>
    <submittedName>
        <fullName evidence="1">LamB/YcsF family protein</fullName>
    </submittedName>
</protein>
<dbReference type="NCBIfam" id="NF003814">
    <property type="entry name" value="PRK05406.1-3"/>
    <property type="match status" value="1"/>
</dbReference>
<dbReference type="NCBIfam" id="NF003816">
    <property type="entry name" value="PRK05406.1-5"/>
    <property type="match status" value="1"/>
</dbReference>
<keyword evidence="2" id="KW-1185">Reference proteome</keyword>